<evidence type="ECO:0000313" key="7">
    <source>
        <dbReference type="EMBL" id="OOF92585.1"/>
    </source>
</evidence>
<dbReference type="GO" id="GO:0006351">
    <property type="term" value="P:DNA-templated transcription"/>
    <property type="evidence" value="ECO:0007669"/>
    <property type="project" value="InterPro"/>
</dbReference>
<dbReference type="Pfam" id="PF04082">
    <property type="entry name" value="Fungal_trans"/>
    <property type="match status" value="1"/>
</dbReference>
<dbReference type="CDD" id="cd12148">
    <property type="entry name" value="fungal_TF_MHR"/>
    <property type="match status" value="1"/>
</dbReference>
<evidence type="ECO:0000256" key="2">
    <source>
        <dbReference type="ARBA" id="ARBA00022723"/>
    </source>
</evidence>
<sequence length="162" mass="18164">MAETFLSSCQRWVAIVHKTTFRERCSNLQVHGSRDFLLLLLAMGMITRPLMSGNEPDSLRESMYEALKRLFWDKDSVARPSVALIQAGLLLSVYEYGHGLLNASYVTISVCSSMAQVSGLCNVSQAPPLPRLGTLASQDEMLHTWWGIIIHERLVFSLVHDL</sequence>
<evidence type="ECO:0000256" key="5">
    <source>
        <dbReference type="ARBA" id="ARBA00023242"/>
    </source>
</evidence>
<dbReference type="OrthoDB" id="270167at2759"/>
<dbReference type="GO" id="GO:0000981">
    <property type="term" value="F:DNA-binding transcription factor activity, RNA polymerase II-specific"/>
    <property type="evidence" value="ECO:0007669"/>
    <property type="project" value="InterPro"/>
</dbReference>
<accession>A0A1R3RDM4</accession>
<dbReference type="InterPro" id="IPR007219">
    <property type="entry name" value="XnlR_reg_dom"/>
</dbReference>
<proteinExistence type="predicted"/>
<keyword evidence="8" id="KW-1185">Reference proteome</keyword>
<gene>
    <name evidence="7" type="ORF">ASPCADRAFT_509512</name>
</gene>
<dbReference type="GO" id="GO:0005634">
    <property type="term" value="C:nucleus"/>
    <property type="evidence" value="ECO:0007669"/>
    <property type="project" value="UniProtKB-SubCell"/>
</dbReference>
<dbReference type="AlphaFoldDB" id="A0A1R3RDM4"/>
<dbReference type="GO" id="GO:0008270">
    <property type="term" value="F:zinc ion binding"/>
    <property type="evidence" value="ECO:0007669"/>
    <property type="project" value="InterPro"/>
</dbReference>
<comment type="subcellular location">
    <subcellularLocation>
        <location evidence="1">Nucleus</location>
    </subcellularLocation>
</comment>
<keyword evidence="2" id="KW-0479">Metal-binding</keyword>
<feature type="domain" description="Xylanolytic transcriptional activator regulatory" evidence="6">
    <location>
        <begin position="3"/>
        <end position="121"/>
    </location>
</feature>
<evidence type="ECO:0000256" key="3">
    <source>
        <dbReference type="ARBA" id="ARBA00023015"/>
    </source>
</evidence>
<keyword evidence="3" id="KW-0805">Transcription regulation</keyword>
<dbReference type="InterPro" id="IPR050815">
    <property type="entry name" value="TF_fung"/>
</dbReference>
<keyword evidence="4" id="KW-0804">Transcription</keyword>
<dbReference type="PANTHER" id="PTHR47338:SF20">
    <property type="entry name" value="ZN(II)2CYS6 TRANSCRIPTION FACTOR (EUROFUNG)"/>
    <property type="match status" value="1"/>
</dbReference>
<dbReference type="GO" id="GO:0003677">
    <property type="term" value="F:DNA binding"/>
    <property type="evidence" value="ECO:0007669"/>
    <property type="project" value="InterPro"/>
</dbReference>
<dbReference type="EMBL" id="KV907507">
    <property type="protein sequence ID" value="OOF92585.1"/>
    <property type="molecule type" value="Genomic_DNA"/>
</dbReference>
<protein>
    <recommendedName>
        <fullName evidence="6">Xylanolytic transcriptional activator regulatory domain-containing protein</fullName>
    </recommendedName>
</protein>
<evidence type="ECO:0000256" key="4">
    <source>
        <dbReference type="ARBA" id="ARBA00023163"/>
    </source>
</evidence>
<evidence type="ECO:0000259" key="6">
    <source>
        <dbReference type="Pfam" id="PF04082"/>
    </source>
</evidence>
<dbReference type="VEuPathDB" id="FungiDB:ASPCADRAFT_509512"/>
<evidence type="ECO:0000313" key="8">
    <source>
        <dbReference type="Proteomes" id="UP000188318"/>
    </source>
</evidence>
<evidence type="ECO:0000256" key="1">
    <source>
        <dbReference type="ARBA" id="ARBA00004123"/>
    </source>
</evidence>
<dbReference type="Proteomes" id="UP000188318">
    <property type="component" value="Unassembled WGS sequence"/>
</dbReference>
<dbReference type="PANTHER" id="PTHR47338">
    <property type="entry name" value="ZN(II)2CYS6 TRANSCRIPTION FACTOR (EUROFUNG)-RELATED"/>
    <property type="match status" value="1"/>
</dbReference>
<name>A0A1R3RDM4_ASPC5</name>
<organism evidence="7 8">
    <name type="scientific">Aspergillus carbonarius (strain ITEM 5010)</name>
    <dbReference type="NCBI Taxonomy" id="602072"/>
    <lineage>
        <taxon>Eukaryota</taxon>
        <taxon>Fungi</taxon>
        <taxon>Dikarya</taxon>
        <taxon>Ascomycota</taxon>
        <taxon>Pezizomycotina</taxon>
        <taxon>Eurotiomycetes</taxon>
        <taxon>Eurotiomycetidae</taxon>
        <taxon>Eurotiales</taxon>
        <taxon>Aspergillaceae</taxon>
        <taxon>Aspergillus</taxon>
        <taxon>Aspergillus subgen. Circumdati</taxon>
    </lineage>
</organism>
<keyword evidence="5" id="KW-0539">Nucleus</keyword>
<reference evidence="8" key="1">
    <citation type="journal article" date="2017" name="Genome Biol.">
        <title>Comparative genomics reveals high biological diversity and specific adaptations in the industrially and medically important fungal genus Aspergillus.</title>
        <authorList>
            <person name="de Vries R.P."/>
            <person name="Riley R."/>
            <person name="Wiebenga A."/>
            <person name="Aguilar-Osorio G."/>
            <person name="Amillis S."/>
            <person name="Uchima C.A."/>
            <person name="Anderluh G."/>
            <person name="Asadollahi M."/>
            <person name="Askin M."/>
            <person name="Barry K."/>
            <person name="Battaglia E."/>
            <person name="Bayram O."/>
            <person name="Benocci T."/>
            <person name="Braus-Stromeyer S.A."/>
            <person name="Caldana C."/>
            <person name="Canovas D."/>
            <person name="Cerqueira G.C."/>
            <person name="Chen F."/>
            <person name="Chen W."/>
            <person name="Choi C."/>
            <person name="Clum A."/>
            <person name="Dos Santos R.A."/>
            <person name="Damasio A.R."/>
            <person name="Diallinas G."/>
            <person name="Emri T."/>
            <person name="Fekete E."/>
            <person name="Flipphi M."/>
            <person name="Freyberg S."/>
            <person name="Gallo A."/>
            <person name="Gournas C."/>
            <person name="Habgood R."/>
            <person name="Hainaut M."/>
            <person name="Harispe M.L."/>
            <person name="Henrissat B."/>
            <person name="Hilden K.S."/>
            <person name="Hope R."/>
            <person name="Hossain A."/>
            <person name="Karabika E."/>
            <person name="Karaffa L."/>
            <person name="Karanyi Z."/>
            <person name="Krasevec N."/>
            <person name="Kuo A."/>
            <person name="Kusch H."/>
            <person name="LaButti K."/>
            <person name="Lagendijk E.L."/>
            <person name="Lapidus A."/>
            <person name="Levasseur A."/>
            <person name="Lindquist E."/>
            <person name="Lipzen A."/>
            <person name="Logrieco A.F."/>
            <person name="MacCabe A."/>
            <person name="Maekelae M.R."/>
            <person name="Malavazi I."/>
            <person name="Melin P."/>
            <person name="Meyer V."/>
            <person name="Mielnichuk N."/>
            <person name="Miskei M."/>
            <person name="Molnar A.P."/>
            <person name="Mule G."/>
            <person name="Ngan C.Y."/>
            <person name="Orejas M."/>
            <person name="Orosz E."/>
            <person name="Ouedraogo J.P."/>
            <person name="Overkamp K.M."/>
            <person name="Park H.-S."/>
            <person name="Perrone G."/>
            <person name="Piumi F."/>
            <person name="Punt P.J."/>
            <person name="Ram A.F."/>
            <person name="Ramon A."/>
            <person name="Rauscher S."/>
            <person name="Record E."/>
            <person name="Riano-Pachon D.M."/>
            <person name="Robert V."/>
            <person name="Roehrig J."/>
            <person name="Ruller R."/>
            <person name="Salamov A."/>
            <person name="Salih N.S."/>
            <person name="Samson R.A."/>
            <person name="Sandor E."/>
            <person name="Sanguinetti M."/>
            <person name="Schuetze T."/>
            <person name="Sepcic K."/>
            <person name="Shelest E."/>
            <person name="Sherlock G."/>
            <person name="Sophianopoulou V."/>
            <person name="Squina F.M."/>
            <person name="Sun H."/>
            <person name="Susca A."/>
            <person name="Todd R.B."/>
            <person name="Tsang A."/>
            <person name="Unkles S.E."/>
            <person name="van de Wiele N."/>
            <person name="van Rossen-Uffink D."/>
            <person name="Oliveira J.V."/>
            <person name="Vesth T.C."/>
            <person name="Visser J."/>
            <person name="Yu J.-H."/>
            <person name="Zhou M."/>
            <person name="Andersen M.R."/>
            <person name="Archer D.B."/>
            <person name="Baker S.E."/>
            <person name="Benoit I."/>
            <person name="Brakhage A.A."/>
            <person name="Braus G.H."/>
            <person name="Fischer R."/>
            <person name="Frisvad J.C."/>
            <person name="Goldman G.H."/>
            <person name="Houbraken J."/>
            <person name="Oakley B."/>
            <person name="Pocsi I."/>
            <person name="Scazzocchio C."/>
            <person name="Seiboth B."/>
            <person name="vanKuyk P.A."/>
            <person name="Wortman J."/>
            <person name="Dyer P.S."/>
            <person name="Grigoriev I.V."/>
        </authorList>
    </citation>
    <scope>NUCLEOTIDE SEQUENCE [LARGE SCALE GENOMIC DNA]</scope>
    <source>
        <strain evidence="8">ITEM 5010</strain>
    </source>
</reference>